<dbReference type="SMART" id="SM00015">
    <property type="entry name" value="IQ"/>
    <property type="match status" value="8"/>
</dbReference>
<feature type="coiled-coil region" evidence="2">
    <location>
        <begin position="884"/>
        <end position="944"/>
    </location>
</feature>
<gene>
    <name evidence="6" type="ORF">PHYBOEH_003460</name>
</gene>
<dbReference type="SMART" id="SM00456">
    <property type="entry name" value="WW"/>
    <property type="match status" value="2"/>
</dbReference>
<name>A0A8T1WQ60_9STRA</name>
<feature type="compositionally biased region" description="Basic residues" evidence="3">
    <location>
        <begin position="296"/>
        <end position="305"/>
    </location>
</feature>
<dbReference type="OrthoDB" id="110945at2759"/>
<dbReference type="AlphaFoldDB" id="A0A8T1WQ60"/>
<organism evidence="6 7">
    <name type="scientific">Phytophthora boehmeriae</name>
    <dbReference type="NCBI Taxonomy" id="109152"/>
    <lineage>
        <taxon>Eukaryota</taxon>
        <taxon>Sar</taxon>
        <taxon>Stramenopiles</taxon>
        <taxon>Oomycota</taxon>
        <taxon>Peronosporomycetes</taxon>
        <taxon>Peronosporales</taxon>
        <taxon>Peronosporaceae</taxon>
        <taxon>Phytophthora</taxon>
    </lineage>
</organism>
<comment type="caution">
    <text evidence="6">The sequence shown here is derived from an EMBL/GenBank/DDBJ whole genome shotgun (WGS) entry which is preliminary data.</text>
</comment>
<keyword evidence="1" id="KW-0479">Metal-binding</keyword>
<keyword evidence="2" id="KW-0175">Coiled coil</keyword>
<evidence type="ECO:0000313" key="6">
    <source>
        <dbReference type="EMBL" id="KAG7395586.1"/>
    </source>
</evidence>
<evidence type="ECO:0000256" key="1">
    <source>
        <dbReference type="PROSITE-ProRule" id="PRU00024"/>
    </source>
</evidence>
<keyword evidence="1" id="KW-0862">Zinc</keyword>
<dbReference type="PANTHER" id="PTHR31560">
    <property type="entry name" value="UPF0652 PROTEIN C16A11.03C-RELATED"/>
    <property type="match status" value="1"/>
</dbReference>
<dbReference type="EMBL" id="JAGDFL010000199">
    <property type="protein sequence ID" value="KAG7395586.1"/>
    <property type="molecule type" value="Genomic_DNA"/>
</dbReference>
<dbReference type="InterPro" id="IPR000048">
    <property type="entry name" value="IQ_motif_EF-hand-BS"/>
</dbReference>
<dbReference type="CDD" id="cd00201">
    <property type="entry name" value="WW"/>
    <property type="match status" value="1"/>
</dbReference>
<keyword evidence="1" id="KW-0863">Zinc-finger</keyword>
<dbReference type="Pfam" id="PF00612">
    <property type="entry name" value="IQ"/>
    <property type="match status" value="5"/>
</dbReference>
<feature type="compositionally biased region" description="Acidic residues" evidence="3">
    <location>
        <begin position="781"/>
        <end position="792"/>
    </location>
</feature>
<dbReference type="Pfam" id="PF22586">
    <property type="entry name" value="ANCHR-like_BBOX"/>
    <property type="match status" value="1"/>
</dbReference>
<keyword evidence="7" id="KW-1185">Reference proteome</keyword>
<feature type="domain" description="WW" evidence="4">
    <location>
        <begin position="958"/>
        <end position="982"/>
    </location>
</feature>
<feature type="region of interest" description="Disordered" evidence="3">
    <location>
        <begin position="1"/>
        <end position="42"/>
    </location>
</feature>
<dbReference type="PROSITE" id="PS50096">
    <property type="entry name" value="IQ"/>
    <property type="match status" value="7"/>
</dbReference>
<dbReference type="InterPro" id="IPR001202">
    <property type="entry name" value="WW_dom"/>
</dbReference>
<dbReference type="PROSITE" id="PS50119">
    <property type="entry name" value="ZF_BBOX"/>
    <property type="match status" value="1"/>
</dbReference>
<evidence type="ECO:0008006" key="8">
    <source>
        <dbReference type="Google" id="ProtNLM"/>
    </source>
</evidence>
<evidence type="ECO:0000256" key="3">
    <source>
        <dbReference type="SAM" id="MobiDB-lite"/>
    </source>
</evidence>
<accession>A0A8T1WQ60</accession>
<evidence type="ECO:0000259" key="4">
    <source>
        <dbReference type="PROSITE" id="PS50020"/>
    </source>
</evidence>
<proteinExistence type="predicted"/>
<feature type="domain" description="WW" evidence="4">
    <location>
        <begin position="706"/>
        <end position="734"/>
    </location>
</feature>
<protein>
    <recommendedName>
        <fullName evidence="8">WW domain-containing protein</fullName>
    </recommendedName>
</protein>
<evidence type="ECO:0000259" key="5">
    <source>
        <dbReference type="PROSITE" id="PS50119"/>
    </source>
</evidence>
<dbReference type="PROSITE" id="PS50020">
    <property type="entry name" value="WW_DOMAIN_2"/>
    <property type="match status" value="2"/>
</dbReference>
<dbReference type="GO" id="GO:0008270">
    <property type="term" value="F:zinc ion binding"/>
    <property type="evidence" value="ECO:0007669"/>
    <property type="project" value="UniProtKB-KW"/>
</dbReference>
<dbReference type="Pfam" id="PF00397">
    <property type="entry name" value="WW"/>
    <property type="match status" value="1"/>
</dbReference>
<evidence type="ECO:0000313" key="7">
    <source>
        <dbReference type="Proteomes" id="UP000693981"/>
    </source>
</evidence>
<sequence>MLLFGGNLSGGAKKNSSTLATGSKNEYQRPTGDRFIDSSENSATLTPHTDVLHRLTNHELRLLEELERTRSKLQAEWRLKVADLQRQQPDMLLNIARDGSFPTVEELQQRFRLAAGEAKAKPPLPTDVHRAMHSKTLKLSPNQQSKAFLRHKKGYAAFSVTRVSAVHSSVRTGLDMLPILTTTAETPFEVGLEAQIAPDQRQQQQPYVLPVFRLPSVNVVDKANEMAAKEVQDRKEDVDRKLASEMLGLSMEEIAALEAELNGQSSNASTLLSRHTNQFSPGGHRLPGLEQGRTSKQQKPHKRKSAGSPARLKKDTKIGEGGDELRKELESALYSVQHLTRLVKDDICWAQKICPASELRTTLYFKRWGREKVENIFRRLLFNLQGVAMQRWKHAVAFEKQQEKMQAYLLYKGSKKLDTFLSNWSQRKLQQAWTKWWSDVAHEKALERSALELNSILVMQRAWRGYRARLFVYLVKKQKLHALQTAAAIKMQRMFRGGIARKFFKLKRVDQHRQAMASRIQALARGYIARKLARRMQTERKMHLAASRVQALYRGRKARRQVEVRRRTQHLTKAAVLIQRRYRGRLGRAAFIRRRLGRMRDIAATKIQCMARCRRARKIVANLREEDRKRRAIRHAAANNIQRVYRGHRARLSTELKLLALRERNRMYAQAATKIQKMVRKHQAIRRVDQLRQERVAQLVLQARTWVEYWNEDAAKWFYYNHETGESLWAPPFTGYTKADGKLVLQDGKIIDDPSDDDFAAILAARKMPPSLNETDTKNQDEDEEEEEENEDEDKLCVECEEQDARRKCAQCEDVFCDACYEKLHNSAKREKHTWKTIGSLRCVECETMRATRWCNVCQDPYCLGCFTIIHSKGNKTTHEWVGMAEFKKAARNKQNMAKEEENSQTYDAFVQSSEYQYVTEYAMQEAAREAQEAQAYAQSYAQAYAVPADATDDYGAWMTLVDETSGQTYYYNSFTGESRWA</sequence>
<dbReference type="Proteomes" id="UP000693981">
    <property type="component" value="Unassembled WGS sequence"/>
</dbReference>
<reference evidence="6" key="1">
    <citation type="submission" date="2021-02" db="EMBL/GenBank/DDBJ databases">
        <authorList>
            <person name="Palmer J.M."/>
        </authorList>
    </citation>
    <scope>NUCLEOTIDE SEQUENCE</scope>
    <source>
        <strain evidence="6">SCRP23</strain>
    </source>
</reference>
<feature type="domain" description="B box-type" evidence="5">
    <location>
        <begin position="792"/>
        <end position="838"/>
    </location>
</feature>
<dbReference type="InterPro" id="IPR018553">
    <property type="entry name" value="E2_Ub-conjug_enz"/>
</dbReference>
<dbReference type="PANTHER" id="PTHR31560:SF0">
    <property type="entry name" value="UPF0652 PROTEIN C22H10.08"/>
    <property type="match status" value="1"/>
</dbReference>
<feature type="region of interest" description="Disordered" evidence="3">
    <location>
        <begin position="274"/>
        <end position="319"/>
    </location>
</feature>
<evidence type="ECO:0000256" key="2">
    <source>
        <dbReference type="SAM" id="Coils"/>
    </source>
</evidence>
<feature type="region of interest" description="Disordered" evidence="3">
    <location>
        <begin position="770"/>
        <end position="792"/>
    </location>
</feature>
<dbReference type="InterPro" id="IPR000315">
    <property type="entry name" value="Znf_B-box"/>
</dbReference>
<feature type="compositionally biased region" description="Polar residues" evidence="3">
    <location>
        <begin position="14"/>
        <end position="25"/>
    </location>
</feature>